<dbReference type="InterPro" id="IPR027375">
    <property type="entry name" value="DKNYY"/>
</dbReference>
<feature type="chain" id="PRO_5003954919" description="DKNYY family protein" evidence="1">
    <location>
        <begin position="39"/>
        <end position="252"/>
    </location>
</feature>
<accession>L1NB68</accession>
<dbReference type="EMBL" id="AMEP01000085">
    <property type="protein sequence ID" value="EKY00571.1"/>
    <property type="molecule type" value="Genomic_DNA"/>
</dbReference>
<feature type="signal peptide" evidence="1">
    <location>
        <begin position="1"/>
        <end position="38"/>
    </location>
</feature>
<dbReference type="HOGENOM" id="CLU_051340_1_0_10"/>
<reference evidence="2 3" key="1">
    <citation type="submission" date="2012-05" db="EMBL/GenBank/DDBJ databases">
        <authorList>
            <person name="Weinstock G."/>
            <person name="Sodergren E."/>
            <person name="Lobos E.A."/>
            <person name="Fulton L."/>
            <person name="Fulton R."/>
            <person name="Courtney L."/>
            <person name="Fronick C."/>
            <person name="O'Laughlin M."/>
            <person name="Godfrey J."/>
            <person name="Wilson R.M."/>
            <person name="Miner T."/>
            <person name="Farmer C."/>
            <person name="Delehaunty K."/>
            <person name="Cordes M."/>
            <person name="Minx P."/>
            <person name="Tomlinson C."/>
            <person name="Chen J."/>
            <person name="Wollam A."/>
            <person name="Pepin K.H."/>
            <person name="Bhonagiri V."/>
            <person name="Zhang X."/>
            <person name="Suruliraj S."/>
            <person name="Warren W."/>
            <person name="Mitreva M."/>
            <person name="Mardis E.R."/>
            <person name="Wilson R.K."/>
        </authorList>
    </citation>
    <scope>NUCLEOTIDE SEQUENCE [LARGE SCALE GENOMIC DNA]</scope>
    <source>
        <strain evidence="2 3">F0055</strain>
    </source>
</reference>
<keyword evidence="3" id="KW-1185">Reference proteome</keyword>
<dbReference type="Pfam" id="PF13644">
    <property type="entry name" value="DKNYY"/>
    <property type="match status" value="1"/>
</dbReference>
<comment type="caution">
    <text evidence="2">The sequence shown here is derived from an EMBL/GenBank/DDBJ whole genome shotgun (WGS) entry which is preliminary data.</text>
</comment>
<proteinExistence type="predicted"/>
<dbReference type="AlphaFoldDB" id="L1NB68"/>
<evidence type="ECO:0000313" key="3">
    <source>
        <dbReference type="Proteomes" id="UP000010433"/>
    </source>
</evidence>
<evidence type="ECO:0000313" key="2">
    <source>
        <dbReference type="EMBL" id="EKY00571.1"/>
    </source>
</evidence>
<sequence>MDKAYSLKKNTMNGNMQRKWCCIIVFLATMFGAMPAQAQHFDGKRQEHYGYGLDRNNVFFNGQLVVGVDRRSFTYLGYGYAKDRYRVFYKGKILPGADPRTFKVVGDEEYDDVWQPQTGRQPYDRGGYTDRFDRLPDQLLPGNSLGQGYSQTPDDVFFNGRKIEDAMKSTFQVLKDGYARDAFNVYYMGTKISDAMQSTFRVMIDGYAKDAFNVYFWGRKIPDCHESTFECMGNGVAKDAYNKFYMGRKIEW</sequence>
<dbReference type="PATRIC" id="fig|1127699.3.peg.1160"/>
<protein>
    <recommendedName>
        <fullName evidence="4">DKNYY family protein</fullName>
    </recommendedName>
</protein>
<dbReference type="Proteomes" id="UP000010433">
    <property type="component" value="Unassembled WGS sequence"/>
</dbReference>
<evidence type="ECO:0000256" key="1">
    <source>
        <dbReference type="SAM" id="SignalP"/>
    </source>
</evidence>
<evidence type="ECO:0008006" key="4">
    <source>
        <dbReference type="Google" id="ProtNLM"/>
    </source>
</evidence>
<keyword evidence="1" id="KW-0732">Signal</keyword>
<organism evidence="2 3">
    <name type="scientific">Hoylesella saccharolytica F0055</name>
    <dbReference type="NCBI Taxonomy" id="1127699"/>
    <lineage>
        <taxon>Bacteria</taxon>
        <taxon>Pseudomonadati</taxon>
        <taxon>Bacteroidota</taxon>
        <taxon>Bacteroidia</taxon>
        <taxon>Bacteroidales</taxon>
        <taxon>Prevotellaceae</taxon>
        <taxon>Hoylesella</taxon>
    </lineage>
</organism>
<dbReference type="STRING" id="1127699.HMPREF9151_01252"/>
<gene>
    <name evidence="2" type="ORF">HMPREF9151_01252</name>
</gene>
<name>L1NB68_9BACT</name>